<protein>
    <submittedName>
        <fullName evidence="5">Ankyrin repeat-containing domain protein</fullName>
    </submittedName>
</protein>
<dbReference type="AlphaFoldDB" id="A0AAN6Y8S2"/>
<evidence type="ECO:0000313" key="5">
    <source>
        <dbReference type="EMBL" id="KAK4213451.1"/>
    </source>
</evidence>
<keyword evidence="1" id="KW-0677">Repeat</keyword>
<reference evidence="5" key="2">
    <citation type="submission" date="2023-05" db="EMBL/GenBank/DDBJ databases">
        <authorList>
            <consortium name="Lawrence Berkeley National Laboratory"/>
            <person name="Steindorff A."/>
            <person name="Hensen N."/>
            <person name="Bonometti L."/>
            <person name="Westerberg I."/>
            <person name="Brannstrom I.O."/>
            <person name="Guillou S."/>
            <person name="Cros-Aarteil S."/>
            <person name="Calhoun S."/>
            <person name="Haridas S."/>
            <person name="Kuo A."/>
            <person name="Mondo S."/>
            <person name="Pangilinan J."/>
            <person name="Riley R."/>
            <person name="Labutti K."/>
            <person name="Andreopoulos B."/>
            <person name="Lipzen A."/>
            <person name="Chen C."/>
            <person name="Yanf M."/>
            <person name="Daum C."/>
            <person name="Ng V."/>
            <person name="Clum A."/>
            <person name="Ohm R."/>
            <person name="Martin F."/>
            <person name="Silar P."/>
            <person name="Natvig D."/>
            <person name="Lalanne C."/>
            <person name="Gautier V."/>
            <person name="Ament-Velasquez S.L."/>
            <person name="Kruys A."/>
            <person name="Hutchinson M.I."/>
            <person name="Powell A.J."/>
            <person name="Barry K."/>
            <person name="Miller A.N."/>
            <person name="Grigoriev I.V."/>
            <person name="Debuchy R."/>
            <person name="Gladieux P."/>
            <person name="Thoren M.H."/>
            <person name="Johannesson H."/>
        </authorList>
    </citation>
    <scope>NUCLEOTIDE SEQUENCE</scope>
    <source>
        <strain evidence="5">PSN293</strain>
    </source>
</reference>
<dbReference type="SMART" id="SM00248">
    <property type="entry name" value="ANK"/>
    <property type="match status" value="15"/>
</dbReference>
<dbReference type="Proteomes" id="UP001301769">
    <property type="component" value="Unassembled WGS sequence"/>
</dbReference>
<gene>
    <name evidence="5" type="ORF">QBC37DRAFT_343941</name>
</gene>
<evidence type="ECO:0000256" key="2">
    <source>
        <dbReference type="ARBA" id="ARBA00023043"/>
    </source>
</evidence>
<dbReference type="PROSITE" id="PS50088">
    <property type="entry name" value="ANK_REPEAT"/>
    <property type="match status" value="4"/>
</dbReference>
<sequence>MASFRSLPPELLLQIAGWIDDKYTLSAIARVNRTCSAVYMQPLFTRYGSEAVQWAARHGNREILEKATFFARDGKHALVNAKYRPDPSGATGLTLDEHAEQRYNERYGTPLHIACAAGHIDIVTFLLDNGADMGSPSNRMCDCLYMDDSFGEYYGDDDIMDRPKWLPLHFALCHQHPEVAILLLERGAPLHVSASSASRGRYSVTALQSAAENGLVSVVRYLKEYFQRQKGTMEARGTQDDVATDNPSDPRSADLYGNTAMHYVSLCFDFEAACAIVQDLKELGLYVDERGGRRDATPLLMACCMGNFSAARAFLRAGAYAEATVEEDFADYDVLEGASSCLDNALYARFSDRAARHQAEEVWQQERYQLVKELIKAGVDVEVLPGTSGATPIGIAAQRGLEHETRLLLELGGAYVNGMAESGKTALMAAAQRQHIETVKILLEAGASVNQITGFGVTAVDFACSSPFASTYAHAEGILKLLLQYGARVGIPVEDALTTTMCRSHPCIHDSFLLKMVRRATICEDDDEEDSRAKTILGVLLDHSTEANITRDCWQEAVMEAFIHFKSEPANPAVCRQLGAFGRRLGYVFDDATLANTVVKLIVADDPAEIGPLFMLGDGEAIRTVTGVFTKTALLTLILVRHHREDFPAEASKLVGPLLDSVKHVKGTIRLLKNKGTLLHLAASGKDADHVRTLLDRGCDINAMNLHGMTPLSEAVLWGDLAAVKILLDRGADPYLSNRQRSSPILPDASQDVLSLPPGERWARAFAELLAKFDCAGSPYHLYLDDPSPFEIAVRKGRNAILEEFIKRRSVLPAIPPDAKKSYMTEVVVNGHFSTAHLLLRAGADPNGGEGVDMPPIFYLAYTLRSTASSIRDPDEKRMEILKRLAVISHLVRAGADVDRKSKLEPDSSAVVLLDSILHGVYKTVMDRWNFEFSLAKVVGEVLTIRTDESGKQTVRCRNRGIDSWVR</sequence>
<evidence type="ECO:0000313" key="6">
    <source>
        <dbReference type="Proteomes" id="UP001301769"/>
    </source>
</evidence>
<feature type="repeat" description="ANK" evidence="3">
    <location>
        <begin position="674"/>
        <end position="706"/>
    </location>
</feature>
<dbReference type="PROSITE" id="PS50297">
    <property type="entry name" value="ANK_REP_REGION"/>
    <property type="match status" value="4"/>
</dbReference>
<evidence type="ECO:0000256" key="3">
    <source>
        <dbReference type="PROSITE-ProRule" id="PRU00023"/>
    </source>
</evidence>
<dbReference type="Pfam" id="PF00023">
    <property type="entry name" value="Ank"/>
    <property type="match status" value="2"/>
</dbReference>
<feature type="repeat" description="ANK" evidence="3">
    <location>
        <begin position="106"/>
        <end position="138"/>
    </location>
</feature>
<evidence type="ECO:0000256" key="1">
    <source>
        <dbReference type="ARBA" id="ARBA00022737"/>
    </source>
</evidence>
<dbReference type="InterPro" id="IPR002110">
    <property type="entry name" value="Ankyrin_rpt"/>
</dbReference>
<dbReference type="EMBL" id="MU858108">
    <property type="protein sequence ID" value="KAK4213451.1"/>
    <property type="molecule type" value="Genomic_DNA"/>
</dbReference>
<keyword evidence="2 3" id="KW-0040">ANK repeat</keyword>
<dbReference type="PANTHER" id="PTHR24198:SF165">
    <property type="entry name" value="ANKYRIN REPEAT-CONTAINING PROTEIN-RELATED"/>
    <property type="match status" value="1"/>
</dbReference>
<dbReference type="InterPro" id="IPR036770">
    <property type="entry name" value="Ankyrin_rpt-contain_sf"/>
</dbReference>
<feature type="repeat" description="ANK" evidence="3">
    <location>
        <begin position="422"/>
        <end position="454"/>
    </location>
</feature>
<dbReference type="Pfam" id="PF12796">
    <property type="entry name" value="Ank_2"/>
    <property type="match status" value="2"/>
</dbReference>
<dbReference type="SUPFAM" id="SSF48403">
    <property type="entry name" value="Ankyrin repeat"/>
    <property type="match status" value="3"/>
</dbReference>
<reference evidence="5" key="1">
    <citation type="journal article" date="2023" name="Mol. Phylogenet. Evol.">
        <title>Genome-scale phylogeny and comparative genomics of the fungal order Sordariales.</title>
        <authorList>
            <person name="Hensen N."/>
            <person name="Bonometti L."/>
            <person name="Westerberg I."/>
            <person name="Brannstrom I.O."/>
            <person name="Guillou S."/>
            <person name="Cros-Aarteil S."/>
            <person name="Calhoun S."/>
            <person name="Haridas S."/>
            <person name="Kuo A."/>
            <person name="Mondo S."/>
            <person name="Pangilinan J."/>
            <person name="Riley R."/>
            <person name="LaButti K."/>
            <person name="Andreopoulos B."/>
            <person name="Lipzen A."/>
            <person name="Chen C."/>
            <person name="Yan M."/>
            <person name="Daum C."/>
            <person name="Ng V."/>
            <person name="Clum A."/>
            <person name="Steindorff A."/>
            <person name="Ohm R.A."/>
            <person name="Martin F."/>
            <person name="Silar P."/>
            <person name="Natvig D.O."/>
            <person name="Lalanne C."/>
            <person name="Gautier V."/>
            <person name="Ament-Velasquez S.L."/>
            <person name="Kruys A."/>
            <person name="Hutchinson M.I."/>
            <person name="Powell A.J."/>
            <person name="Barry K."/>
            <person name="Miller A.N."/>
            <person name="Grigoriev I.V."/>
            <person name="Debuchy R."/>
            <person name="Gladieux P."/>
            <person name="Hiltunen Thoren M."/>
            <person name="Johannesson H."/>
        </authorList>
    </citation>
    <scope>NUCLEOTIDE SEQUENCE</scope>
    <source>
        <strain evidence="5">PSN293</strain>
    </source>
</reference>
<feature type="region of interest" description="Disordered" evidence="4">
    <location>
        <begin position="232"/>
        <end position="251"/>
    </location>
</feature>
<dbReference type="Gene3D" id="1.25.40.20">
    <property type="entry name" value="Ankyrin repeat-containing domain"/>
    <property type="match status" value="5"/>
</dbReference>
<accession>A0AAN6Y8S2</accession>
<comment type="caution">
    <text evidence="5">The sequence shown here is derived from an EMBL/GenBank/DDBJ whole genome shotgun (WGS) entry which is preliminary data.</text>
</comment>
<feature type="repeat" description="ANK" evidence="3">
    <location>
        <begin position="707"/>
        <end position="739"/>
    </location>
</feature>
<proteinExistence type="predicted"/>
<name>A0AAN6Y8S2_9PEZI</name>
<organism evidence="5 6">
    <name type="scientific">Rhypophila decipiens</name>
    <dbReference type="NCBI Taxonomy" id="261697"/>
    <lineage>
        <taxon>Eukaryota</taxon>
        <taxon>Fungi</taxon>
        <taxon>Dikarya</taxon>
        <taxon>Ascomycota</taxon>
        <taxon>Pezizomycotina</taxon>
        <taxon>Sordariomycetes</taxon>
        <taxon>Sordariomycetidae</taxon>
        <taxon>Sordariales</taxon>
        <taxon>Naviculisporaceae</taxon>
        <taxon>Rhypophila</taxon>
    </lineage>
</organism>
<dbReference type="GO" id="GO:0005737">
    <property type="term" value="C:cytoplasm"/>
    <property type="evidence" value="ECO:0007669"/>
    <property type="project" value="TreeGrafter"/>
</dbReference>
<evidence type="ECO:0000256" key="4">
    <source>
        <dbReference type="SAM" id="MobiDB-lite"/>
    </source>
</evidence>
<keyword evidence="6" id="KW-1185">Reference proteome</keyword>
<dbReference type="PANTHER" id="PTHR24198">
    <property type="entry name" value="ANKYRIN REPEAT AND PROTEIN KINASE DOMAIN-CONTAINING PROTEIN"/>
    <property type="match status" value="1"/>
</dbReference>